<evidence type="ECO:0000313" key="2">
    <source>
        <dbReference type="EMBL" id="PAV62776.1"/>
    </source>
</evidence>
<gene>
    <name evidence="2" type="ORF">WR25_23409</name>
</gene>
<organism evidence="2 3">
    <name type="scientific">Diploscapter pachys</name>
    <dbReference type="NCBI Taxonomy" id="2018661"/>
    <lineage>
        <taxon>Eukaryota</taxon>
        <taxon>Metazoa</taxon>
        <taxon>Ecdysozoa</taxon>
        <taxon>Nematoda</taxon>
        <taxon>Chromadorea</taxon>
        <taxon>Rhabditida</taxon>
        <taxon>Rhabditina</taxon>
        <taxon>Rhabditomorpha</taxon>
        <taxon>Rhabditoidea</taxon>
        <taxon>Rhabditidae</taxon>
        <taxon>Diploscapter</taxon>
    </lineage>
</organism>
<comment type="caution">
    <text evidence="2">The sequence shown here is derived from an EMBL/GenBank/DDBJ whole genome shotgun (WGS) entry which is preliminary data.</text>
</comment>
<evidence type="ECO:0000313" key="3">
    <source>
        <dbReference type="Proteomes" id="UP000218231"/>
    </source>
</evidence>
<name>A0A2A2JLU9_9BILA</name>
<sequence>MAQSPSPTPLEVLPFPGTSQTGTPGQAWVGQGSNVLQFILHLPNGRAIIHQLVRTFGKYKLNIKDDRYLVELLIFLYEFSEWTDKGYPNPPGGYALHVQPVPIPQSASGKRRRRSVDELELKQGDNLNSEFDAKMRAMIEALGGPAKVKQTLRGIFKALSNIIMMPFGYKNTTDTDAEDTEQVEQRRRRRKSARKAARTRPNLIRKDAGTGMF</sequence>
<feature type="region of interest" description="Disordered" evidence="1">
    <location>
        <begin position="170"/>
        <end position="213"/>
    </location>
</feature>
<evidence type="ECO:0000256" key="1">
    <source>
        <dbReference type="SAM" id="MobiDB-lite"/>
    </source>
</evidence>
<dbReference type="Proteomes" id="UP000218231">
    <property type="component" value="Unassembled WGS sequence"/>
</dbReference>
<keyword evidence="3" id="KW-1185">Reference proteome</keyword>
<dbReference type="EMBL" id="LIAE01010346">
    <property type="protein sequence ID" value="PAV62776.1"/>
    <property type="molecule type" value="Genomic_DNA"/>
</dbReference>
<accession>A0A2A2JLU9</accession>
<feature type="compositionally biased region" description="Basic residues" evidence="1">
    <location>
        <begin position="186"/>
        <end position="198"/>
    </location>
</feature>
<dbReference type="AlphaFoldDB" id="A0A2A2JLU9"/>
<protein>
    <submittedName>
        <fullName evidence="2">Uncharacterized protein</fullName>
    </submittedName>
</protein>
<reference evidence="2 3" key="1">
    <citation type="journal article" date="2017" name="Curr. Biol.">
        <title>Genome architecture and evolution of a unichromosomal asexual nematode.</title>
        <authorList>
            <person name="Fradin H."/>
            <person name="Zegar C."/>
            <person name="Gutwein M."/>
            <person name="Lucas J."/>
            <person name="Kovtun M."/>
            <person name="Corcoran D."/>
            <person name="Baugh L.R."/>
            <person name="Kiontke K."/>
            <person name="Gunsalus K."/>
            <person name="Fitch D.H."/>
            <person name="Piano F."/>
        </authorList>
    </citation>
    <scope>NUCLEOTIDE SEQUENCE [LARGE SCALE GENOMIC DNA]</scope>
    <source>
        <strain evidence="2">PF1309</strain>
    </source>
</reference>
<proteinExistence type="predicted"/>
<feature type="compositionally biased region" description="Basic and acidic residues" evidence="1">
    <location>
        <begin position="204"/>
        <end position="213"/>
    </location>
</feature>